<gene>
    <name evidence="1" type="ORF">FOA43_003799</name>
</gene>
<dbReference type="EMBL" id="CP064815">
    <property type="protein sequence ID" value="QPG76410.1"/>
    <property type="molecule type" value="Genomic_DNA"/>
</dbReference>
<organism evidence="1 2">
    <name type="scientific">Eeniella nana</name>
    <name type="common">Yeast</name>
    <name type="synonym">Brettanomyces nanus</name>
    <dbReference type="NCBI Taxonomy" id="13502"/>
    <lineage>
        <taxon>Eukaryota</taxon>
        <taxon>Fungi</taxon>
        <taxon>Dikarya</taxon>
        <taxon>Ascomycota</taxon>
        <taxon>Saccharomycotina</taxon>
        <taxon>Pichiomycetes</taxon>
        <taxon>Pichiales</taxon>
        <taxon>Pichiaceae</taxon>
        <taxon>Brettanomyces</taxon>
    </lineage>
</organism>
<dbReference type="InterPro" id="IPR016813">
    <property type="entry name" value="NADH_Ub_cplx-1_21kDa"/>
</dbReference>
<dbReference type="KEGG" id="bnn:FOA43_003799"/>
<reference evidence="1" key="1">
    <citation type="submission" date="2020-10" db="EMBL/GenBank/DDBJ databases">
        <authorList>
            <person name="Roach M.J.R."/>
        </authorList>
    </citation>
    <scope>NUCLEOTIDE SEQUENCE</scope>
    <source>
        <strain evidence="1">CBS 1945</strain>
    </source>
</reference>
<dbReference type="GeneID" id="62197199"/>
<accession>A0A875RQB3</accession>
<protein>
    <submittedName>
        <fullName evidence="1">Uncharacterized protein</fullName>
    </submittedName>
</protein>
<dbReference type="PANTHER" id="PTHR37325">
    <property type="entry name" value="OXIDOREDUCTASE 21 KDA SUBUNIT, PUTATIVE (AFU_ORTHOLOGUE AFUA_4G05910)-RELATED"/>
    <property type="match status" value="1"/>
</dbReference>
<dbReference type="PIRSF" id="PIRSF022976">
    <property type="entry name" value="NADH_Oxi_21kDa"/>
    <property type="match status" value="1"/>
</dbReference>
<dbReference type="AlphaFoldDB" id="A0A875RQB3"/>
<name>A0A875RQB3_EENNA</name>
<evidence type="ECO:0000313" key="1">
    <source>
        <dbReference type="EMBL" id="QPG76410.1"/>
    </source>
</evidence>
<keyword evidence="2" id="KW-1185">Reference proteome</keyword>
<evidence type="ECO:0000313" key="2">
    <source>
        <dbReference type="Proteomes" id="UP000662931"/>
    </source>
</evidence>
<dbReference type="OrthoDB" id="2093493at2759"/>
<sequence length="184" mass="20386">MSGGPVPVWKKYTTGSKGIWEKIRRLLVAVPNRSSGNPYVPYYRVPSPGSNPNIYKDARTVPAGDIVNNDYLKRDTRRAYPRISTFTQARIGGLLTVGSEAHSRLQKGEEGVKQLAVVDKNTIQLVDILNAAPKIIINGEVLGKSGEPVVAPNLNKQFKLRILTEEESGMYSDEYPVRMFTIAK</sequence>
<dbReference type="RefSeq" id="XP_038779975.1">
    <property type="nucleotide sequence ID" value="XM_038924047.1"/>
</dbReference>
<proteinExistence type="predicted"/>
<dbReference type="PANTHER" id="PTHR37325:SF1">
    <property type="entry name" value="OXIDOREDUCTASE 21 KDA SUBUNIT, PUTATIVE (AFU_ORTHOLOGUE AFUA_4G05910)-RELATED"/>
    <property type="match status" value="1"/>
</dbReference>
<dbReference type="Proteomes" id="UP000662931">
    <property type="component" value="Chromosome 4"/>
</dbReference>
<dbReference type="CDD" id="cd22849">
    <property type="entry name" value="NuzM"/>
    <property type="match status" value="1"/>
</dbReference>